<evidence type="ECO:0000256" key="2">
    <source>
        <dbReference type="ARBA" id="ARBA00022692"/>
    </source>
</evidence>
<keyword evidence="4" id="KW-1133">Transmembrane helix</keyword>
<dbReference type="PRINTS" id="PR00261">
    <property type="entry name" value="LDLRECEPTOR"/>
</dbReference>
<keyword evidence="6 7" id="KW-1015">Disulfide bond</keyword>
<evidence type="ECO:0000313" key="9">
    <source>
        <dbReference type="Proteomes" id="UP000675881"/>
    </source>
</evidence>
<comment type="subcellular location">
    <subcellularLocation>
        <location evidence="1">Membrane</location>
        <topology evidence="1">Single-pass membrane protein</topology>
    </subcellularLocation>
</comment>
<protein>
    <submittedName>
        <fullName evidence="8">LRP2</fullName>
    </submittedName>
</protein>
<dbReference type="CDD" id="cd00112">
    <property type="entry name" value="LDLa"/>
    <property type="match status" value="2"/>
</dbReference>
<feature type="disulfide bond" evidence="7">
    <location>
        <begin position="238"/>
        <end position="250"/>
    </location>
</feature>
<evidence type="ECO:0000256" key="4">
    <source>
        <dbReference type="ARBA" id="ARBA00022989"/>
    </source>
</evidence>
<evidence type="ECO:0000313" key="8">
    <source>
        <dbReference type="EMBL" id="CAF3021176.1"/>
    </source>
</evidence>
<sequence length="540" mass="60113">MMMPSMGVEDVVLLVFLQCFFITFGNTQECTNVYKGEVVNCHTKCSNNRRPYFVPEDLYPPGALQAGLCVSEEECVRLNSILNDFDHYKSGRWICTLDSTCIPTNRACEDGCYSPTAMKLVRPDCKGLVGQNVTKKDSKARQVHLMKKTLSTLDKISAFQRRNLARRNAQNTIFIVKIDEECIPLRWVCDGSKNLGCSDKSDELECGTCADGMVQCDEDGGKIRCKTSNFNVTCNGECSLGYYKCGEGKCVSNRESSEERCDGVRNCEDGADEKSCSGCKDGSELCGNRLICKGSFCGVTEESEEKVPKKRPSSPEDCSCDQYWCPSESRCVPRDITKIQTCDGLLSGYPSVDQTVFKNVSGSECDAGIWEGNVFKQGSCLPDKIGLCPTSFRVSDNAIKLWSKCGGACWSRDIVGDKVPKRYGYGMCHQESFNALCSGKCKYYKAWFCGEDIICTDTPCEGTCPEGLYLYGNFRCGTKCLHPNKVCDGSTDCSNGMDENPKFYQKCNEKCQTMQDGTSLIDCGYESERKHLLHWYKFLL</sequence>
<dbReference type="SMART" id="SM00192">
    <property type="entry name" value="LDLa"/>
    <property type="match status" value="3"/>
</dbReference>
<name>A0A7R8D6V0_LEPSM</name>
<keyword evidence="9" id="KW-1185">Reference proteome</keyword>
<dbReference type="PANTHER" id="PTHR24270">
    <property type="entry name" value="LOW-DENSITY LIPOPROTEIN RECEPTOR-RELATED"/>
    <property type="match status" value="1"/>
</dbReference>
<dbReference type="Gene3D" id="4.10.400.10">
    <property type="entry name" value="Low-density Lipoprotein Receptor"/>
    <property type="match status" value="3"/>
</dbReference>
<dbReference type="PROSITE" id="PS50068">
    <property type="entry name" value="LDLRA_2"/>
    <property type="match status" value="2"/>
</dbReference>
<dbReference type="InterPro" id="IPR036055">
    <property type="entry name" value="LDL_receptor-like_sf"/>
</dbReference>
<evidence type="ECO:0000256" key="5">
    <source>
        <dbReference type="ARBA" id="ARBA00023136"/>
    </source>
</evidence>
<dbReference type="Proteomes" id="UP000675881">
    <property type="component" value="Chromosome 8"/>
</dbReference>
<dbReference type="GO" id="GO:0016192">
    <property type="term" value="P:vesicle-mediated transport"/>
    <property type="evidence" value="ECO:0007669"/>
    <property type="project" value="UniProtKB-ARBA"/>
</dbReference>
<dbReference type="EMBL" id="HG994587">
    <property type="protein sequence ID" value="CAF3021176.1"/>
    <property type="molecule type" value="Genomic_DNA"/>
</dbReference>
<evidence type="ECO:0000256" key="3">
    <source>
        <dbReference type="ARBA" id="ARBA00022737"/>
    </source>
</evidence>
<dbReference type="SUPFAM" id="SSF57424">
    <property type="entry name" value="LDL receptor-like module"/>
    <property type="match status" value="2"/>
</dbReference>
<evidence type="ECO:0000256" key="7">
    <source>
        <dbReference type="PROSITE-ProRule" id="PRU00124"/>
    </source>
</evidence>
<comment type="caution">
    <text evidence="7">Lacks conserved residue(s) required for the propagation of feature annotation.</text>
</comment>
<evidence type="ECO:0000256" key="1">
    <source>
        <dbReference type="ARBA" id="ARBA00004167"/>
    </source>
</evidence>
<keyword evidence="5" id="KW-0472">Membrane</keyword>
<reference evidence="8" key="1">
    <citation type="submission" date="2021-02" db="EMBL/GenBank/DDBJ databases">
        <authorList>
            <person name="Bekaert M."/>
        </authorList>
    </citation>
    <scope>NUCLEOTIDE SEQUENCE</scope>
    <source>
        <strain evidence="8">IoA-00</strain>
    </source>
</reference>
<gene>
    <name evidence="8" type="ORF">LSAA_13669</name>
</gene>
<dbReference type="OrthoDB" id="6382164at2759"/>
<evidence type="ECO:0000256" key="6">
    <source>
        <dbReference type="ARBA" id="ARBA00023157"/>
    </source>
</evidence>
<dbReference type="GO" id="GO:0005886">
    <property type="term" value="C:plasma membrane"/>
    <property type="evidence" value="ECO:0007669"/>
    <property type="project" value="TreeGrafter"/>
</dbReference>
<accession>A0A7R8D6V0</accession>
<dbReference type="InterPro" id="IPR002172">
    <property type="entry name" value="LDrepeatLR_classA_rpt"/>
</dbReference>
<keyword evidence="3" id="KW-0677">Repeat</keyword>
<keyword evidence="2" id="KW-0812">Transmembrane</keyword>
<dbReference type="AlphaFoldDB" id="A0A7R8D6V0"/>
<organism evidence="8 9">
    <name type="scientific">Lepeophtheirus salmonis</name>
    <name type="common">Salmon louse</name>
    <name type="synonym">Caligus salmonis</name>
    <dbReference type="NCBI Taxonomy" id="72036"/>
    <lineage>
        <taxon>Eukaryota</taxon>
        <taxon>Metazoa</taxon>
        <taxon>Ecdysozoa</taxon>
        <taxon>Arthropoda</taxon>
        <taxon>Crustacea</taxon>
        <taxon>Multicrustacea</taxon>
        <taxon>Hexanauplia</taxon>
        <taxon>Copepoda</taxon>
        <taxon>Siphonostomatoida</taxon>
        <taxon>Caligidae</taxon>
        <taxon>Lepeophtheirus</taxon>
    </lineage>
</organism>
<dbReference type="InterPro" id="IPR050685">
    <property type="entry name" value="LDLR"/>
</dbReference>
<proteinExistence type="predicted"/>
<feature type="disulfide bond" evidence="7">
    <location>
        <begin position="261"/>
        <end position="276"/>
    </location>
</feature>